<evidence type="ECO:0000313" key="2">
    <source>
        <dbReference type="EMBL" id="KAL3288499.1"/>
    </source>
</evidence>
<protein>
    <submittedName>
        <fullName evidence="2">Uncharacterized protein</fullName>
    </submittedName>
</protein>
<reference evidence="2 3" key="1">
    <citation type="journal article" date="2021" name="BMC Biol.">
        <title>Horizontally acquired antibacterial genes associated with adaptive radiation of ladybird beetles.</title>
        <authorList>
            <person name="Li H.S."/>
            <person name="Tang X.F."/>
            <person name="Huang Y.H."/>
            <person name="Xu Z.Y."/>
            <person name="Chen M.L."/>
            <person name="Du X.Y."/>
            <person name="Qiu B.Y."/>
            <person name="Chen P.T."/>
            <person name="Zhang W."/>
            <person name="Slipinski A."/>
            <person name="Escalona H.E."/>
            <person name="Waterhouse R.M."/>
            <person name="Zwick A."/>
            <person name="Pang H."/>
        </authorList>
    </citation>
    <scope>NUCLEOTIDE SEQUENCE [LARGE SCALE GENOMIC DNA]</scope>
    <source>
        <strain evidence="2">SYSU2018</strain>
    </source>
</reference>
<dbReference type="AlphaFoldDB" id="A0ABD2PBX5"/>
<evidence type="ECO:0000256" key="1">
    <source>
        <dbReference type="SAM" id="MobiDB-lite"/>
    </source>
</evidence>
<proteinExistence type="predicted"/>
<accession>A0ABD2PBX5</accession>
<dbReference type="EMBL" id="JABFTP020000185">
    <property type="protein sequence ID" value="KAL3288499.1"/>
    <property type="molecule type" value="Genomic_DNA"/>
</dbReference>
<organism evidence="2 3">
    <name type="scientific">Cryptolaemus montrouzieri</name>
    <dbReference type="NCBI Taxonomy" id="559131"/>
    <lineage>
        <taxon>Eukaryota</taxon>
        <taxon>Metazoa</taxon>
        <taxon>Ecdysozoa</taxon>
        <taxon>Arthropoda</taxon>
        <taxon>Hexapoda</taxon>
        <taxon>Insecta</taxon>
        <taxon>Pterygota</taxon>
        <taxon>Neoptera</taxon>
        <taxon>Endopterygota</taxon>
        <taxon>Coleoptera</taxon>
        <taxon>Polyphaga</taxon>
        <taxon>Cucujiformia</taxon>
        <taxon>Coccinelloidea</taxon>
        <taxon>Coccinellidae</taxon>
        <taxon>Scymninae</taxon>
        <taxon>Scymnini</taxon>
        <taxon>Cryptolaemus</taxon>
    </lineage>
</organism>
<sequence>MQNANESFKHIMWKVLPKRDFVQMHLLRLGAQLAVLPYNKGNFSHAEMLQSLEIDSGELCLDSLQKIDRVQVRHAAHNIMREARMKRFKTRRKLGEDFKVDEGGPAPGRFRSGG</sequence>
<gene>
    <name evidence="2" type="ORF">HHI36_002940</name>
</gene>
<comment type="caution">
    <text evidence="2">The sequence shown here is derived from an EMBL/GenBank/DDBJ whole genome shotgun (WGS) entry which is preliminary data.</text>
</comment>
<feature type="region of interest" description="Disordered" evidence="1">
    <location>
        <begin position="94"/>
        <end position="114"/>
    </location>
</feature>
<dbReference type="Proteomes" id="UP001516400">
    <property type="component" value="Unassembled WGS sequence"/>
</dbReference>
<name>A0ABD2PBX5_9CUCU</name>
<evidence type="ECO:0000313" key="3">
    <source>
        <dbReference type="Proteomes" id="UP001516400"/>
    </source>
</evidence>
<keyword evidence="3" id="KW-1185">Reference proteome</keyword>